<name>A0A314XQV5_PRUYE</name>
<reference evidence="1 2" key="1">
    <citation type="submission" date="2018-02" db="EMBL/GenBank/DDBJ databases">
        <title>Draft genome of wild Prunus yedoensis var. nudiflora.</title>
        <authorList>
            <person name="Baek S."/>
            <person name="Kim J.-H."/>
            <person name="Choi K."/>
            <person name="Kim G.-B."/>
            <person name="Cho A."/>
            <person name="Jang H."/>
            <person name="Shin C.-H."/>
            <person name="Yu H.-J."/>
            <person name="Mun J.-H."/>
        </authorList>
    </citation>
    <scope>NUCLEOTIDE SEQUENCE [LARGE SCALE GENOMIC DNA]</scope>
    <source>
        <strain evidence="2">cv. Jeju island</strain>
        <tissue evidence="1">Leaf</tissue>
    </source>
</reference>
<sequence>MPMRHNQEDLCWQSDDSSVTKASVSVSWVFNALNCPFTITAAGDNQELASCSPGLTERKTERHANLIRQKFCFSLIFRLNKRSPSDLKYLDCLGNQ</sequence>
<protein>
    <submittedName>
        <fullName evidence="1">Uncharacterized protein</fullName>
    </submittedName>
</protein>
<evidence type="ECO:0000313" key="1">
    <source>
        <dbReference type="EMBL" id="PQP93683.1"/>
    </source>
</evidence>
<dbReference type="Proteomes" id="UP000250321">
    <property type="component" value="Unassembled WGS sequence"/>
</dbReference>
<dbReference type="AlphaFoldDB" id="A0A314XQV5"/>
<accession>A0A314XQV5</accession>
<gene>
    <name evidence="1" type="ORF">Pyn_03680</name>
</gene>
<comment type="caution">
    <text evidence="1">The sequence shown here is derived from an EMBL/GenBank/DDBJ whole genome shotgun (WGS) entry which is preliminary data.</text>
</comment>
<proteinExistence type="predicted"/>
<keyword evidence="2" id="KW-1185">Reference proteome</keyword>
<organism evidence="1 2">
    <name type="scientific">Prunus yedoensis var. nudiflora</name>
    <dbReference type="NCBI Taxonomy" id="2094558"/>
    <lineage>
        <taxon>Eukaryota</taxon>
        <taxon>Viridiplantae</taxon>
        <taxon>Streptophyta</taxon>
        <taxon>Embryophyta</taxon>
        <taxon>Tracheophyta</taxon>
        <taxon>Spermatophyta</taxon>
        <taxon>Magnoliopsida</taxon>
        <taxon>eudicotyledons</taxon>
        <taxon>Gunneridae</taxon>
        <taxon>Pentapetalae</taxon>
        <taxon>rosids</taxon>
        <taxon>fabids</taxon>
        <taxon>Rosales</taxon>
        <taxon>Rosaceae</taxon>
        <taxon>Amygdaloideae</taxon>
        <taxon>Amygdaleae</taxon>
        <taxon>Prunus</taxon>
    </lineage>
</organism>
<evidence type="ECO:0000313" key="2">
    <source>
        <dbReference type="Proteomes" id="UP000250321"/>
    </source>
</evidence>
<dbReference type="EMBL" id="PJQY01002438">
    <property type="protein sequence ID" value="PQP93683.1"/>
    <property type="molecule type" value="Genomic_DNA"/>
</dbReference>